<dbReference type="VEuPathDB" id="FungiDB:A9K55_005867"/>
<dbReference type="Pfam" id="PF01126">
    <property type="entry name" value="Heme_oxygenase"/>
    <property type="match status" value="1"/>
</dbReference>
<keyword evidence="2" id="KW-0479">Metal-binding</keyword>
<dbReference type="AlphaFoldDB" id="A0A2H4SBM5"/>
<accession>A0A2H4SBM5</accession>
<evidence type="ECO:0000256" key="3">
    <source>
        <dbReference type="ARBA" id="ARBA00023004"/>
    </source>
</evidence>
<dbReference type="GO" id="GO:0004392">
    <property type="term" value="F:heme oxygenase (decyclizing) activity"/>
    <property type="evidence" value="ECO:0007669"/>
    <property type="project" value="InterPro"/>
</dbReference>
<dbReference type="SUPFAM" id="SSF48613">
    <property type="entry name" value="Heme oxygenase-like"/>
    <property type="match status" value="1"/>
</dbReference>
<dbReference type="OrthoDB" id="652091at2759"/>
<dbReference type="GO" id="GO:0046872">
    <property type="term" value="F:metal ion binding"/>
    <property type="evidence" value="ECO:0007669"/>
    <property type="project" value="UniProtKB-KW"/>
</dbReference>
<dbReference type="PANTHER" id="PTHR10720:SF0">
    <property type="entry name" value="HEME OXYGENASE"/>
    <property type="match status" value="1"/>
</dbReference>
<keyword evidence="1" id="KW-0349">Heme</keyword>
<feature type="region of interest" description="Disordered" evidence="4">
    <location>
        <begin position="353"/>
        <end position="403"/>
    </location>
</feature>
<organism evidence="6 7">
    <name type="scientific">Cordyceps militaris</name>
    <name type="common">Caterpillar fungus</name>
    <name type="synonym">Clavaria militaris</name>
    <dbReference type="NCBI Taxonomy" id="73501"/>
    <lineage>
        <taxon>Eukaryota</taxon>
        <taxon>Fungi</taxon>
        <taxon>Dikarya</taxon>
        <taxon>Ascomycota</taxon>
        <taxon>Pezizomycotina</taxon>
        <taxon>Sordariomycetes</taxon>
        <taxon>Hypocreomycetidae</taxon>
        <taxon>Hypocreales</taxon>
        <taxon>Cordycipitaceae</taxon>
        <taxon>Cordyceps</taxon>
    </lineage>
</organism>
<gene>
    <name evidence="6" type="ORF">A9K55_005867</name>
</gene>
<keyword evidence="5" id="KW-1133">Transmembrane helix</keyword>
<dbReference type="VEuPathDB" id="FungiDB:CCM_03102"/>
<keyword evidence="5" id="KW-0472">Membrane</keyword>
<dbReference type="Gene3D" id="1.20.910.10">
    <property type="entry name" value="Heme oxygenase-like"/>
    <property type="match status" value="1"/>
</dbReference>
<proteinExistence type="predicted"/>
<feature type="transmembrane region" description="Helical" evidence="5">
    <location>
        <begin position="188"/>
        <end position="208"/>
    </location>
</feature>
<dbReference type="GO" id="GO:0006788">
    <property type="term" value="P:heme oxidation"/>
    <property type="evidence" value="ECO:0007669"/>
    <property type="project" value="InterPro"/>
</dbReference>
<dbReference type="InterPro" id="IPR016053">
    <property type="entry name" value="Haem_Oase-like"/>
</dbReference>
<evidence type="ECO:0000256" key="4">
    <source>
        <dbReference type="SAM" id="MobiDB-lite"/>
    </source>
</evidence>
<keyword evidence="5" id="KW-0812">Transmembrane</keyword>
<reference evidence="6 7" key="1">
    <citation type="journal article" date="2017" name="BMC Genomics">
        <title>Chromosome level assembly and secondary metabolite potential of the parasitic fungus Cordyceps militaris.</title>
        <authorList>
            <person name="Kramer G.J."/>
            <person name="Nodwell J.R."/>
        </authorList>
    </citation>
    <scope>NUCLEOTIDE SEQUENCE [LARGE SCALE GENOMIC DNA]</scope>
    <source>
        <strain evidence="6 7">ATCC 34164</strain>
    </source>
</reference>
<sequence>MTSSTSSDSQPHRGQEKHLAEAIAAQTRGIHARLNKSILARLPLALPPRASDPSTYVTGLLHIAPIYLTFESLWEHLLAPRSEDGLDPHAELVTPLRPASKTATVGTSPLSAPALLQHKLNLPARVHSVLHALHLPGLARGDCLKADIRELTGWSDHVLDSQLANACRAPALAAMVDHMRISIQKQPLLLVTYTYIMYMALFAGGRFIRATLESTGDEFWQTPMAPVKPTMQPCIPSPDVQPQIHNDSPSHNDSHKCHPLPLSFFHFDTPHDGEDLKVEFKRRVRICEAALEPDETQAIVEEASNIFQHMISIVQQLDAFCEDDTSESAATTHGDYSLSAPLLGRLRDSVAVAKERHARTSPRTSSSEDDSAGTVIRRRNHHSSASSDSHTTESGASEHPPVPAVTRVQLCPMAAVRSVRFNSALSLPHQNEQVAWAGRREQIKAADLTRYVLAALLGIVAVGVVLLSRPRSMA</sequence>
<evidence type="ECO:0000256" key="1">
    <source>
        <dbReference type="ARBA" id="ARBA00022617"/>
    </source>
</evidence>
<protein>
    <submittedName>
        <fullName evidence="6">Hem oxygenase-multi-helical</fullName>
    </submittedName>
</protein>
<dbReference type="Proteomes" id="UP000323067">
    <property type="component" value="Chromosome vi"/>
</dbReference>
<dbReference type="InterPro" id="IPR002051">
    <property type="entry name" value="Haem_Oase"/>
</dbReference>
<dbReference type="PANTHER" id="PTHR10720">
    <property type="entry name" value="HEME OXYGENASE"/>
    <property type="match status" value="1"/>
</dbReference>
<dbReference type="CDD" id="cd19165">
    <property type="entry name" value="HemeO"/>
    <property type="match status" value="1"/>
</dbReference>
<dbReference type="InterPro" id="IPR016084">
    <property type="entry name" value="Haem_Oase-like_multi-hlx"/>
</dbReference>
<evidence type="ECO:0000313" key="6">
    <source>
        <dbReference type="EMBL" id="ATY60514.1"/>
    </source>
</evidence>
<name>A0A2H4SBM5_CORMI</name>
<evidence type="ECO:0000256" key="5">
    <source>
        <dbReference type="SAM" id="Phobius"/>
    </source>
</evidence>
<dbReference type="EMBL" id="CP023323">
    <property type="protein sequence ID" value="ATY60514.1"/>
    <property type="molecule type" value="Genomic_DNA"/>
</dbReference>
<feature type="transmembrane region" description="Helical" evidence="5">
    <location>
        <begin position="448"/>
        <end position="467"/>
    </location>
</feature>
<keyword evidence="3" id="KW-0408">Iron</keyword>
<evidence type="ECO:0000313" key="7">
    <source>
        <dbReference type="Proteomes" id="UP000323067"/>
    </source>
</evidence>
<evidence type="ECO:0000256" key="2">
    <source>
        <dbReference type="ARBA" id="ARBA00022723"/>
    </source>
</evidence>